<keyword evidence="5 11" id="KW-0963">Cytoplasm</keyword>
<evidence type="ECO:0000256" key="4">
    <source>
        <dbReference type="ARBA" id="ARBA00016296"/>
    </source>
</evidence>
<reference evidence="13 14" key="1">
    <citation type="submission" date="2018-04" db="EMBL/GenBank/DDBJ databases">
        <title>Pseudomonas sp. nov., isolated from mangrove soil.</title>
        <authorList>
            <person name="Chen C."/>
        </authorList>
    </citation>
    <scope>NUCLEOTIDE SEQUENCE [LARGE SCALE GENOMIC DNA]</scope>
    <source>
        <strain evidence="13 14">TC-11</strain>
    </source>
</reference>
<dbReference type="FunFam" id="3.40.50.300:FF:000084">
    <property type="entry name" value="Guanylate kinase"/>
    <property type="match status" value="1"/>
</dbReference>
<comment type="subcellular location">
    <subcellularLocation>
        <location evidence="1 11">Cytoplasm</location>
    </subcellularLocation>
</comment>
<gene>
    <name evidence="11" type="primary">gmk</name>
    <name evidence="13" type="ORF">DBO85_17695</name>
</gene>
<dbReference type="HAMAP" id="MF_00328">
    <property type="entry name" value="Guanylate_kinase"/>
    <property type="match status" value="1"/>
</dbReference>
<comment type="similarity">
    <text evidence="2 11">Belongs to the guanylate kinase family.</text>
</comment>
<evidence type="ECO:0000313" key="14">
    <source>
        <dbReference type="Proteomes" id="UP000244064"/>
    </source>
</evidence>
<dbReference type="EC" id="2.7.4.8" evidence="3 11"/>
<dbReference type="PROSITE" id="PS00856">
    <property type="entry name" value="GUANYLATE_KINASE_1"/>
    <property type="match status" value="1"/>
</dbReference>
<name>A0A2T5P5Q9_9PSED</name>
<keyword evidence="14" id="KW-1185">Reference proteome</keyword>
<dbReference type="CDD" id="cd00071">
    <property type="entry name" value="GMPK"/>
    <property type="match status" value="1"/>
</dbReference>
<keyword evidence="6 11" id="KW-0808">Transferase</keyword>
<dbReference type="Gene3D" id="3.40.50.300">
    <property type="entry name" value="P-loop containing nucleotide triphosphate hydrolases"/>
    <property type="match status" value="1"/>
</dbReference>
<dbReference type="PANTHER" id="PTHR23117:SF13">
    <property type="entry name" value="GUANYLATE KINASE"/>
    <property type="match status" value="1"/>
</dbReference>
<evidence type="ECO:0000256" key="11">
    <source>
        <dbReference type="HAMAP-Rule" id="MF_00328"/>
    </source>
</evidence>
<evidence type="ECO:0000256" key="8">
    <source>
        <dbReference type="ARBA" id="ARBA00022777"/>
    </source>
</evidence>
<evidence type="ECO:0000259" key="12">
    <source>
        <dbReference type="PROSITE" id="PS50052"/>
    </source>
</evidence>
<evidence type="ECO:0000256" key="9">
    <source>
        <dbReference type="ARBA" id="ARBA00022840"/>
    </source>
</evidence>
<dbReference type="AlphaFoldDB" id="A0A2T5P5Q9"/>
<dbReference type="GO" id="GO:0005829">
    <property type="term" value="C:cytosol"/>
    <property type="evidence" value="ECO:0007669"/>
    <property type="project" value="TreeGrafter"/>
</dbReference>
<accession>A0A2T5P5Q9</accession>
<dbReference type="SMART" id="SM00072">
    <property type="entry name" value="GuKc"/>
    <property type="match status" value="1"/>
</dbReference>
<evidence type="ECO:0000256" key="6">
    <source>
        <dbReference type="ARBA" id="ARBA00022679"/>
    </source>
</evidence>
<evidence type="ECO:0000313" key="13">
    <source>
        <dbReference type="EMBL" id="PTU73078.1"/>
    </source>
</evidence>
<dbReference type="SUPFAM" id="SSF52540">
    <property type="entry name" value="P-loop containing nucleoside triphosphate hydrolases"/>
    <property type="match status" value="1"/>
</dbReference>
<feature type="domain" description="Guanylate kinase-like" evidence="12">
    <location>
        <begin position="4"/>
        <end position="182"/>
    </location>
</feature>
<dbReference type="FunFam" id="3.30.63.10:FF:000002">
    <property type="entry name" value="Guanylate kinase 1"/>
    <property type="match status" value="1"/>
</dbReference>
<dbReference type="Pfam" id="PF00625">
    <property type="entry name" value="Guanylate_kin"/>
    <property type="match status" value="1"/>
</dbReference>
<dbReference type="OrthoDB" id="9808150at2"/>
<protein>
    <recommendedName>
        <fullName evidence="4 11">Guanylate kinase</fullName>
        <ecNumber evidence="3 11">2.7.4.8</ecNumber>
    </recommendedName>
    <alternativeName>
        <fullName evidence="10 11">GMP kinase</fullName>
    </alternativeName>
</protein>
<comment type="caution">
    <text evidence="13">The sequence shown here is derived from an EMBL/GenBank/DDBJ whole genome shotgun (WGS) entry which is preliminary data.</text>
</comment>
<dbReference type="InterPro" id="IPR008145">
    <property type="entry name" value="GK/Ca_channel_bsu"/>
</dbReference>
<evidence type="ECO:0000256" key="1">
    <source>
        <dbReference type="ARBA" id="ARBA00004496"/>
    </source>
</evidence>
<evidence type="ECO:0000256" key="2">
    <source>
        <dbReference type="ARBA" id="ARBA00005790"/>
    </source>
</evidence>
<feature type="binding site" evidence="11">
    <location>
        <begin position="11"/>
        <end position="18"/>
    </location>
    <ligand>
        <name>ATP</name>
        <dbReference type="ChEBI" id="CHEBI:30616"/>
    </ligand>
</feature>
<evidence type="ECO:0000256" key="3">
    <source>
        <dbReference type="ARBA" id="ARBA00012961"/>
    </source>
</evidence>
<keyword evidence="7 11" id="KW-0547">Nucleotide-binding</keyword>
<dbReference type="RefSeq" id="WP_108108896.1">
    <property type="nucleotide sequence ID" value="NZ_QASN01000021.1"/>
</dbReference>
<dbReference type="Gene3D" id="3.30.63.10">
    <property type="entry name" value="Guanylate Kinase phosphate binding domain"/>
    <property type="match status" value="1"/>
</dbReference>
<dbReference type="InterPro" id="IPR017665">
    <property type="entry name" value="Guanylate_kinase"/>
</dbReference>
<evidence type="ECO:0000256" key="10">
    <source>
        <dbReference type="ARBA" id="ARBA00030128"/>
    </source>
</evidence>
<organism evidence="13 14">
    <name type="scientific">Pseudomonas mangrovi</name>
    <dbReference type="NCBI Taxonomy" id="2161748"/>
    <lineage>
        <taxon>Bacteria</taxon>
        <taxon>Pseudomonadati</taxon>
        <taxon>Pseudomonadota</taxon>
        <taxon>Gammaproteobacteria</taxon>
        <taxon>Pseudomonadales</taxon>
        <taxon>Pseudomonadaceae</taxon>
        <taxon>Pseudomonas</taxon>
    </lineage>
</organism>
<dbReference type="InterPro" id="IPR020590">
    <property type="entry name" value="Guanylate_kinase_CS"/>
</dbReference>
<dbReference type="InterPro" id="IPR008144">
    <property type="entry name" value="Guanylate_kin-like_dom"/>
</dbReference>
<dbReference type="PROSITE" id="PS50052">
    <property type="entry name" value="GUANYLATE_KINASE_2"/>
    <property type="match status" value="1"/>
</dbReference>
<dbReference type="EMBL" id="QASN01000021">
    <property type="protein sequence ID" value="PTU73078.1"/>
    <property type="molecule type" value="Genomic_DNA"/>
</dbReference>
<dbReference type="GO" id="GO:0005524">
    <property type="term" value="F:ATP binding"/>
    <property type="evidence" value="ECO:0007669"/>
    <property type="project" value="UniProtKB-UniRule"/>
</dbReference>
<dbReference type="NCBIfam" id="TIGR03263">
    <property type="entry name" value="guanyl_kin"/>
    <property type="match status" value="1"/>
</dbReference>
<evidence type="ECO:0000256" key="5">
    <source>
        <dbReference type="ARBA" id="ARBA00022490"/>
    </source>
</evidence>
<dbReference type="InterPro" id="IPR027417">
    <property type="entry name" value="P-loop_NTPase"/>
</dbReference>
<keyword evidence="9 11" id="KW-0067">ATP-binding</keyword>
<dbReference type="Proteomes" id="UP000244064">
    <property type="component" value="Unassembled WGS sequence"/>
</dbReference>
<proteinExistence type="inferred from homology"/>
<comment type="catalytic activity">
    <reaction evidence="11">
        <text>GMP + ATP = GDP + ADP</text>
        <dbReference type="Rhea" id="RHEA:20780"/>
        <dbReference type="ChEBI" id="CHEBI:30616"/>
        <dbReference type="ChEBI" id="CHEBI:58115"/>
        <dbReference type="ChEBI" id="CHEBI:58189"/>
        <dbReference type="ChEBI" id="CHEBI:456216"/>
        <dbReference type="EC" id="2.7.4.8"/>
    </reaction>
</comment>
<dbReference type="GO" id="GO:0004385">
    <property type="term" value="F:GMP kinase activity"/>
    <property type="evidence" value="ECO:0007669"/>
    <property type="project" value="UniProtKB-UniRule"/>
</dbReference>
<comment type="function">
    <text evidence="11">Essential for recycling GMP and indirectly, cGMP.</text>
</comment>
<dbReference type="PANTHER" id="PTHR23117">
    <property type="entry name" value="GUANYLATE KINASE-RELATED"/>
    <property type="match status" value="1"/>
</dbReference>
<evidence type="ECO:0000256" key="7">
    <source>
        <dbReference type="ARBA" id="ARBA00022741"/>
    </source>
</evidence>
<sequence>MSTGILYIVSAPSGAGKTSLVKALIDTVPQVRVSVSHTTRAMRPGEVDGVNYHFVAREQFVEMLEQNAFLEHAQVFDNLYGTSQHWVEQTLAQGFDLILEIDWQGAQQVRRLMPHARSVFILPPTQQALRQRLTNRGQDSDEIIDRRMRDAVSEMSHYVEYDYLVINDDFSTALEDLKAIFRANQLAQQLQQHRHESLLEMLLR</sequence>
<keyword evidence="8 11" id="KW-0418">Kinase</keyword>